<dbReference type="SMART" id="SM00028">
    <property type="entry name" value="TPR"/>
    <property type="match status" value="5"/>
</dbReference>
<keyword evidence="4" id="KW-0804">Transcription</keyword>
<dbReference type="SUPFAM" id="SSF52540">
    <property type="entry name" value="P-loop containing nucleoside triphosphate hydrolases"/>
    <property type="match status" value="1"/>
</dbReference>
<accession>A0ABP8CFI3</accession>
<dbReference type="Pfam" id="PF03704">
    <property type="entry name" value="BTAD"/>
    <property type="match status" value="1"/>
</dbReference>
<dbReference type="RefSeq" id="WP_344902205.1">
    <property type="nucleotide sequence ID" value="NZ_BAABAS010000020.1"/>
</dbReference>
<comment type="similarity">
    <text evidence="1">Belongs to the AfsR/DnrI/RedD regulatory family.</text>
</comment>
<dbReference type="CDD" id="cd15831">
    <property type="entry name" value="BTAD"/>
    <property type="match status" value="1"/>
</dbReference>
<dbReference type="InterPro" id="IPR016032">
    <property type="entry name" value="Sig_transdc_resp-reg_C-effctor"/>
</dbReference>
<evidence type="ECO:0000256" key="4">
    <source>
        <dbReference type="ARBA" id="ARBA00023163"/>
    </source>
</evidence>
<keyword evidence="3 5" id="KW-0238">DNA-binding</keyword>
<dbReference type="InterPro" id="IPR002182">
    <property type="entry name" value="NB-ARC"/>
</dbReference>
<evidence type="ECO:0000256" key="1">
    <source>
        <dbReference type="ARBA" id="ARBA00005820"/>
    </source>
</evidence>
<dbReference type="Gene3D" id="1.10.10.10">
    <property type="entry name" value="Winged helix-like DNA-binding domain superfamily/Winged helix DNA-binding domain"/>
    <property type="match status" value="1"/>
</dbReference>
<dbReference type="InterPro" id="IPR001867">
    <property type="entry name" value="OmpR/PhoB-type_DNA-bd"/>
</dbReference>
<name>A0ABP8CFI3_9ACTN</name>
<feature type="compositionally biased region" description="Low complexity" evidence="6">
    <location>
        <begin position="279"/>
        <end position="289"/>
    </location>
</feature>
<dbReference type="PANTHER" id="PTHR35807">
    <property type="entry name" value="TRANSCRIPTIONAL REGULATOR REDD-RELATED"/>
    <property type="match status" value="1"/>
</dbReference>
<evidence type="ECO:0000256" key="3">
    <source>
        <dbReference type="ARBA" id="ARBA00023125"/>
    </source>
</evidence>
<dbReference type="InterPro" id="IPR011990">
    <property type="entry name" value="TPR-like_helical_dom_sf"/>
</dbReference>
<comment type="caution">
    <text evidence="8">The sequence shown here is derived from an EMBL/GenBank/DDBJ whole genome shotgun (WGS) entry which is preliminary data.</text>
</comment>
<keyword evidence="2" id="KW-0805">Transcription regulation</keyword>
<dbReference type="Pfam" id="PF00931">
    <property type="entry name" value="NB-ARC"/>
    <property type="match status" value="1"/>
</dbReference>
<dbReference type="PANTHER" id="PTHR35807:SF1">
    <property type="entry name" value="TRANSCRIPTIONAL REGULATOR REDD"/>
    <property type="match status" value="1"/>
</dbReference>
<evidence type="ECO:0000256" key="5">
    <source>
        <dbReference type="PROSITE-ProRule" id="PRU01091"/>
    </source>
</evidence>
<dbReference type="SMART" id="SM00382">
    <property type="entry name" value="AAA"/>
    <property type="match status" value="1"/>
</dbReference>
<evidence type="ECO:0000313" key="8">
    <source>
        <dbReference type="EMBL" id="GAA4238641.1"/>
    </source>
</evidence>
<feature type="domain" description="OmpR/PhoB-type" evidence="7">
    <location>
        <begin position="1"/>
        <end position="95"/>
    </location>
</feature>
<dbReference type="InterPro" id="IPR005158">
    <property type="entry name" value="BTAD"/>
</dbReference>
<proteinExistence type="inferred from homology"/>
<dbReference type="PROSITE" id="PS51755">
    <property type="entry name" value="OMPR_PHOB"/>
    <property type="match status" value="1"/>
</dbReference>
<dbReference type="Proteomes" id="UP001501710">
    <property type="component" value="Unassembled WGS sequence"/>
</dbReference>
<dbReference type="SUPFAM" id="SSF46894">
    <property type="entry name" value="C-terminal effector domain of the bipartite response regulators"/>
    <property type="match status" value="1"/>
</dbReference>
<dbReference type="EMBL" id="BAABAS010000020">
    <property type="protein sequence ID" value="GAA4238641.1"/>
    <property type="molecule type" value="Genomic_DNA"/>
</dbReference>
<keyword evidence="9" id="KW-1185">Reference proteome</keyword>
<dbReference type="InterPro" id="IPR051677">
    <property type="entry name" value="AfsR-DnrI-RedD_regulator"/>
</dbReference>
<feature type="DNA-binding region" description="OmpR/PhoB-type" evidence="5">
    <location>
        <begin position="1"/>
        <end position="95"/>
    </location>
</feature>
<dbReference type="SUPFAM" id="SSF48452">
    <property type="entry name" value="TPR-like"/>
    <property type="match status" value="3"/>
</dbReference>
<dbReference type="InterPro" id="IPR036388">
    <property type="entry name" value="WH-like_DNA-bd_sf"/>
</dbReference>
<dbReference type="InterPro" id="IPR003593">
    <property type="entry name" value="AAA+_ATPase"/>
</dbReference>
<evidence type="ECO:0000313" key="9">
    <source>
        <dbReference type="Proteomes" id="UP001501710"/>
    </source>
</evidence>
<dbReference type="SMART" id="SM00862">
    <property type="entry name" value="Trans_reg_C"/>
    <property type="match status" value="1"/>
</dbReference>
<evidence type="ECO:0000259" key="7">
    <source>
        <dbReference type="PROSITE" id="PS51755"/>
    </source>
</evidence>
<dbReference type="InterPro" id="IPR019734">
    <property type="entry name" value="TPR_rpt"/>
</dbReference>
<organism evidence="8 9">
    <name type="scientific">Actinomadura meridiana</name>
    <dbReference type="NCBI Taxonomy" id="559626"/>
    <lineage>
        <taxon>Bacteria</taxon>
        <taxon>Bacillati</taxon>
        <taxon>Actinomycetota</taxon>
        <taxon>Actinomycetes</taxon>
        <taxon>Streptosporangiales</taxon>
        <taxon>Thermomonosporaceae</taxon>
        <taxon>Actinomadura</taxon>
    </lineage>
</organism>
<sequence length="1002" mass="109302">MTVPFLLLGPLEIHGEDGRLRVPSGRQETVLAALLLDLNRVVSTSSLVDILWAESPPSTARTQVQICVSRIRKTLAPLGDSARITTRNHGYLLNADTDVTDLAVFRHRVARAQTLARDGRSSDAVESLRSAVALWRGPCLDGISSDALARRASTLDEDRLAAVETYLELELDLGRHHRLISELVGLVDEHPLRERLRGYLMLALYRADRQAEALAVYRDGRDVLDRELGLPPSDSLRALESSILTGDPALHLKPRDGDLNGNSGNGNGANVDTPPRPAATPRASPSTTANVPHQLPADIGDFVGRDDFVTEIENAVRHDARRPAPGVAILVGRPGVGKSTTATHVAHRLSGGHFPDGQLYCDLRGTHSDQLRPEEVLRRFLLALGIPGLQLPERLDELAEMYRTLLADRRVLVVLDDAAAEEQITPLIPGGSGCAVIVTSRARLTAVPGAHLIELAALDGESAGELLSRVLGPERVAAERAAAVSLVRAVGGLPLALRIVAARLSARPHWTLASMVVRLGDERRHLDELTHGHMTVRASLSVGYDGLAPVDRRLLRLLSLTEGPTLPGWLAGALLDDPAGLRADPLEPLVDMHMLDVVGIDEAGEFRHRFHETTRMFAREQRLAECSEAEQHDATRRMIGGWMSLVEQAHRRAYGGDHLVLHGTGPRWHPPEPYVRRLLADPLKWLDAELPNLCAAVEAAYHAELDELCWDLATGLVTVFEARGHLPQWESTHRLALKAVRRAGNQRGTAAVLASLGTLYLTQRRLDDAETSLTAALATFDDLDDAEGRGLCLRDLAFAQRVQGHDGRALKLYDQAVDAFDRSGDVVGRASALTQSAPIRVRRGEFAVARVRLDEALAVYRSVGYQRGESLALWRIAQLLMARGELQEAERVLKDVLMLVSANQDVIGTGHVLRDLGEVSAGLGLDQAATRYQRQSLAVWEQVMDPDRSALVRLDMAHAFVRLGRRDEAESLVTECIAAFQDSGMTAELRSARQLLTSLSTG</sequence>
<dbReference type="SMART" id="SM01043">
    <property type="entry name" value="BTAD"/>
    <property type="match status" value="1"/>
</dbReference>
<feature type="region of interest" description="Disordered" evidence="6">
    <location>
        <begin position="247"/>
        <end position="294"/>
    </location>
</feature>
<dbReference type="Gene3D" id="1.25.40.10">
    <property type="entry name" value="Tetratricopeptide repeat domain"/>
    <property type="match status" value="2"/>
</dbReference>
<dbReference type="PRINTS" id="PR00364">
    <property type="entry name" value="DISEASERSIST"/>
</dbReference>
<dbReference type="InterPro" id="IPR027417">
    <property type="entry name" value="P-loop_NTPase"/>
</dbReference>
<dbReference type="Pfam" id="PF00486">
    <property type="entry name" value="Trans_reg_C"/>
    <property type="match status" value="1"/>
</dbReference>
<reference evidence="9" key="1">
    <citation type="journal article" date="2019" name="Int. J. Syst. Evol. Microbiol.">
        <title>The Global Catalogue of Microorganisms (GCM) 10K type strain sequencing project: providing services to taxonomists for standard genome sequencing and annotation.</title>
        <authorList>
            <consortium name="The Broad Institute Genomics Platform"/>
            <consortium name="The Broad Institute Genome Sequencing Center for Infectious Disease"/>
            <person name="Wu L."/>
            <person name="Ma J."/>
        </authorList>
    </citation>
    <scope>NUCLEOTIDE SEQUENCE [LARGE SCALE GENOMIC DNA]</scope>
    <source>
        <strain evidence="9">JCM 17440</strain>
    </source>
</reference>
<gene>
    <name evidence="8" type="ORF">GCM10022254_55420</name>
</gene>
<evidence type="ECO:0000256" key="2">
    <source>
        <dbReference type="ARBA" id="ARBA00023015"/>
    </source>
</evidence>
<protein>
    <submittedName>
        <fullName evidence="8">BTAD domain-containing putative transcriptional regulator</fullName>
    </submittedName>
</protein>
<evidence type="ECO:0000256" key="6">
    <source>
        <dbReference type="SAM" id="MobiDB-lite"/>
    </source>
</evidence>
<dbReference type="Gene3D" id="3.40.50.300">
    <property type="entry name" value="P-loop containing nucleotide triphosphate hydrolases"/>
    <property type="match status" value="1"/>
</dbReference>